<dbReference type="GO" id="GO:0046872">
    <property type="term" value="F:metal ion binding"/>
    <property type="evidence" value="ECO:0007669"/>
    <property type="project" value="UniProtKB-KW"/>
</dbReference>
<dbReference type="InterPro" id="IPR009010">
    <property type="entry name" value="Asp_de-COase-like_dom_sf"/>
</dbReference>
<dbReference type="Pfam" id="PF01568">
    <property type="entry name" value="Molydop_binding"/>
    <property type="match status" value="1"/>
</dbReference>
<dbReference type="GO" id="GO:0016491">
    <property type="term" value="F:oxidoreductase activity"/>
    <property type="evidence" value="ECO:0007669"/>
    <property type="project" value="InterPro"/>
</dbReference>
<evidence type="ECO:0000256" key="1">
    <source>
        <dbReference type="ARBA" id="ARBA00010312"/>
    </source>
</evidence>
<comment type="similarity">
    <text evidence="1">Belongs to the prokaryotic molybdopterin-containing oxidoreductase family.</text>
</comment>
<feature type="domain" description="4Fe-4S Mo/W bis-MGD-type" evidence="5">
    <location>
        <begin position="13"/>
        <end position="70"/>
    </location>
</feature>
<dbReference type="AlphaFoldDB" id="A0A1E3R6J9"/>
<dbReference type="EMBL" id="MIGZ01000177">
    <property type="protein sequence ID" value="ODQ85568.1"/>
    <property type="molecule type" value="Genomic_DNA"/>
</dbReference>
<name>A0A1E3R6J9_9MYCO</name>
<dbReference type="SMART" id="SM00926">
    <property type="entry name" value="Molybdop_Fe4S4"/>
    <property type="match status" value="1"/>
</dbReference>
<dbReference type="InterPro" id="IPR006657">
    <property type="entry name" value="MoPterin_dinucl-bd_dom"/>
</dbReference>
<dbReference type="Gene3D" id="3.40.50.740">
    <property type="match status" value="1"/>
</dbReference>
<protein>
    <recommendedName>
        <fullName evidence="5">4Fe-4S Mo/W bis-MGD-type domain-containing protein</fullName>
    </recommendedName>
</protein>
<keyword evidence="4" id="KW-0411">Iron-sulfur</keyword>
<dbReference type="Pfam" id="PF00384">
    <property type="entry name" value="Molybdopterin"/>
    <property type="match status" value="1"/>
</dbReference>
<dbReference type="Proteomes" id="UP000094243">
    <property type="component" value="Unassembled WGS sequence"/>
</dbReference>
<evidence type="ECO:0000259" key="5">
    <source>
        <dbReference type="PROSITE" id="PS51669"/>
    </source>
</evidence>
<dbReference type="PANTHER" id="PTHR43742:SF2">
    <property type="entry name" value="ASSIMILATORY NITRATE REDUCTASE CATALYTIC SUBUNIT"/>
    <property type="match status" value="1"/>
</dbReference>
<dbReference type="InterPro" id="IPR006656">
    <property type="entry name" value="Mopterin_OxRdtase"/>
</dbReference>
<reference evidence="7" key="1">
    <citation type="submission" date="2016-09" db="EMBL/GenBank/DDBJ databases">
        <authorList>
            <person name="Greninger A.L."/>
            <person name="Jerome K.R."/>
            <person name="Mcnair B."/>
            <person name="Wallis C."/>
            <person name="Fang F."/>
        </authorList>
    </citation>
    <scope>NUCLEOTIDE SEQUENCE [LARGE SCALE GENOMIC DNA]</scope>
    <source>
        <strain evidence="7">M7</strain>
    </source>
</reference>
<accession>A0A1E3R6J9</accession>
<dbReference type="PANTHER" id="PTHR43742">
    <property type="entry name" value="TRIMETHYLAMINE-N-OXIDE REDUCTASE"/>
    <property type="match status" value="1"/>
</dbReference>
<dbReference type="RefSeq" id="WP_069407365.1">
    <property type="nucleotide sequence ID" value="NZ_MIGZ01000177.1"/>
</dbReference>
<dbReference type="InterPro" id="IPR050612">
    <property type="entry name" value="Prok_Mopterin_Oxidored"/>
</dbReference>
<dbReference type="GO" id="GO:0043546">
    <property type="term" value="F:molybdopterin cofactor binding"/>
    <property type="evidence" value="ECO:0007669"/>
    <property type="project" value="InterPro"/>
</dbReference>
<keyword evidence="2" id="KW-0479">Metal-binding</keyword>
<keyword evidence="3" id="KW-0408">Iron</keyword>
<dbReference type="InterPro" id="IPR006963">
    <property type="entry name" value="Mopterin_OxRdtase_4Fe-4S_dom"/>
</dbReference>
<proteinExistence type="inferred from homology"/>
<dbReference type="SUPFAM" id="SSF50692">
    <property type="entry name" value="ADC-like"/>
    <property type="match status" value="1"/>
</dbReference>
<gene>
    <name evidence="6" type="ORF">BHQ17_22900</name>
</gene>
<evidence type="ECO:0000313" key="6">
    <source>
        <dbReference type="EMBL" id="ODQ85568.1"/>
    </source>
</evidence>
<evidence type="ECO:0000256" key="3">
    <source>
        <dbReference type="ARBA" id="ARBA00023004"/>
    </source>
</evidence>
<evidence type="ECO:0000256" key="4">
    <source>
        <dbReference type="ARBA" id="ARBA00023014"/>
    </source>
</evidence>
<dbReference type="GO" id="GO:0051536">
    <property type="term" value="F:iron-sulfur cluster binding"/>
    <property type="evidence" value="ECO:0007669"/>
    <property type="project" value="UniProtKB-KW"/>
</dbReference>
<dbReference type="Gene3D" id="3.40.228.10">
    <property type="entry name" value="Dimethylsulfoxide Reductase, domain 2"/>
    <property type="match status" value="1"/>
</dbReference>
<dbReference type="PROSITE" id="PS51669">
    <property type="entry name" value="4FE4S_MOW_BIS_MGD"/>
    <property type="match status" value="1"/>
</dbReference>
<organism evidence="6 7">
    <name type="scientific">Mycolicibacterium holsaticum</name>
    <dbReference type="NCBI Taxonomy" id="152142"/>
    <lineage>
        <taxon>Bacteria</taxon>
        <taxon>Bacillati</taxon>
        <taxon>Actinomycetota</taxon>
        <taxon>Actinomycetes</taxon>
        <taxon>Mycobacteriales</taxon>
        <taxon>Mycobacteriaceae</taxon>
        <taxon>Mycolicibacterium</taxon>
    </lineage>
</organism>
<comment type="caution">
    <text evidence="6">The sequence shown here is derived from an EMBL/GenBank/DDBJ whole genome shotgun (WGS) entry which is preliminary data.</text>
</comment>
<evidence type="ECO:0000256" key="2">
    <source>
        <dbReference type="ARBA" id="ARBA00022723"/>
    </source>
</evidence>
<dbReference type="Pfam" id="PF04879">
    <property type="entry name" value="Molybdop_Fe4S4"/>
    <property type="match status" value="1"/>
</dbReference>
<dbReference type="Gene3D" id="2.40.40.20">
    <property type="match status" value="1"/>
</dbReference>
<dbReference type="SUPFAM" id="SSF53706">
    <property type="entry name" value="Formate dehydrogenase/DMSO reductase, domains 1-3"/>
    <property type="match status" value="1"/>
</dbReference>
<evidence type="ECO:0000313" key="7">
    <source>
        <dbReference type="Proteomes" id="UP000094243"/>
    </source>
</evidence>
<sequence>MTDRAPRADDGPTRQTQATYCRICEPACGLLATTENGRLVDLGPNRDHLLSQGFMCVKGRSMVDVVNDPDRVLQPMRRVGPPGCFEPVSWDDAIADIGARLKKIRRSHGPRAFAISAGNPPAFDYSAYMWLEGFQKAVGSPWKFGVNAEDAAARQLATMMLYGSPAILMMPDWWHTDFAVLIGANPFVSHGSQVTEPRVRDALRSIVNRGGRVVIVDPRRTETARHFEHFALHAGSDAWLLGAIVHVLLAEGLVDEAFVARWTRNIDDLRAAVQHLTPERAAQRCGCPPDRIVDLARSLGSARSAVVYGRTGTCTQGFGTLNNFLQDVINILTGNLDSRGGWLFPWGPVDFAKFAAVAGLDTYGKVRSQVSNLPDVNGMLPSRALAEDIMAPGGDRIRALCSMGTNPVLSSAGGGDRLEAALEHLDLHFSIDLYQNETNQHAHYLLPATTMYEREDLPFMMMGNMLRPTVFATKAVIPPRGQCRPEWRILNQIARAAGLGGAYSFAPLRWLAKIGIEVSPRTLVDALLRTSRVGDLYGLRRGGISITKMQRNPNGIRLRDELPTGVIGQRLRTADRRINLAPEPILEELTRLAATSSPDHPLRLTGMRETHTHNTWMHNSKRLVGDGHVQKLRMHPDDAQAVGLRDGDRAAVRSPAATLEVVVEVTDEMFPGNVALPHGWGHSGGGGWHHANALGGANSNSLAGPYDGCVEPLAGMSVLNGIPVTVKPVEAAADVAGGSTAHSTPAP</sequence>
<keyword evidence="7" id="KW-1185">Reference proteome</keyword>
<dbReference type="Gene3D" id="2.20.25.90">
    <property type="entry name" value="ADC-like domains"/>
    <property type="match status" value="1"/>
</dbReference>